<accession>A0A8J2WQQ6</accession>
<proteinExistence type="predicted"/>
<feature type="region of interest" description="Disordered" evidence="1">
    <location>
        <begin position="1"/>
        <end position="76"/>
    </location>
</feature>
<dbReference type="Proteomes" id="UP000789390">
    <property type="component" value="Unassembled WGS sequence"/>
</dbReference>
<dbReference type="OrthoDB" id="6509691at2759"/>
<keyword evidence="3" id="KW-1185">Reference proteome</keyword>
<evidence type="ECO:0000313" key="2">
    <source>
        <dbReference type="EMBL" id="CAH0107910.1"/>
    </source>
</evidence>
<name>A0A8J2WQQ6_9CRUS</name>
<dbReference type="EMBL" id="CAKKLH010000280">
    <property type="protein sequence ID" value="CAH0107910.1"/>
    <property type="molecule type" value="Genomic_DNA"/>
</dbReference>
<feature type="compositionally biased region" description="Low complexity" evidence="1">
    <location>
        <begin position="20"/>
        <end position="29"/>
    </location>
</feature>
<feature type="compositionally biased region" description="Polar residues" evidence="1">
    <location>
        <begin position="211"/>
        <end position="226"/>
    </location>
</feature>
<feature type="compositionally biased region" description="Polar residues" evidence="1">
    <location>
        <begin position="30"/>
        <end position="60"/>
    </location>
</feature>
<dbReference type="AlphaFoldDB" id="A0A8J2WQQ6"/>
<reference evidence="2" key="1">
    <citation type="submission" date="2021-11" db="EMBL/GenBank/DDBJ databases">
        <authorList>
            <person name="Schell T."/>
        </authorList>
    </citation>
    <scope>NUCLEOTIDE SEQUENCE</scope>
    <source>
        <strain evidence="2">M5</strain>
    </source>
</reference>
<organism evidence="2 3">
    <name type="scientific">Daphnia galeata</name>
    <dbReference type="NCBI Taxonomy" id="27404"/>
    <lineage>
        <taxon>Eukaryota</taxon>
        <taxon>Metazoa</taxon>
        <taxon>Ecdysozoa</taxon>
        <taxon>Arthropoda</taxon>
        <taxon>Crustacea</taxon>
        <taxon>Branchiopoda</taxon>
        <taxon>Diplostraca</taxon>
        <taxon>Cladocera</taxon>
        <taxon>Anomopoda</taxon>
        <taxon>Daphniidae</taxon>
        <taxon>Daphnia</taxon>
    </lineage>
</organism>
<evidence type="ECO:0000256" key="1">
    <source>
        <dbReference type="SAM" id="MobiDB-lite"/>
    </source>
</evidence>
<protein>
    <submittedName>
        <fullName evidence="2">Uncharacterized protein</fullName>
    </submittedName>
</protein>
<feature type="region of interest" description="Disordered" evidence="1">
    <location>
        <begin position="211"/>
        <end position="232"/>
    </location>
</feature>
<comment type="caution">
    <text evidence="2">The sequence shown here is derived from an EMBL/GenBank/DDBJ whole genome shotgun (WGS) entry which is preliminary data.</text>
</comment>
<evidence type="ECO:0000313" key="3">
    <source>
        <dbReference type="Proteomes" id="UP000789390"/>
    </source>
</evidence>
<sequence>MKSTSLSGNSSAGKAGGDDWGSAADAWSSVNTSSSNPWDKCPSASNSEQGQLLLYTSRNRPNVVGKTDEDDWGRSAEVTDPHLLPLDDRNVTSFEKRNDNNFTTSYRELNQSIVNAIAWNGLIYHGHRSFKTSMKNVDVNPPPVSADFEMPKSMRVMGTIEPKKVLVFLNFLQRPQLSWMDFYVIPLGKDSVVPLELTSLVKKNKMESELSNKIQEANSSEPSQVASAHPPTRMAAIRQKLQQDILSVDPVKA</sequence>
<gene>
    <name evidence="2" type="ORF">DGAL_LOCUS11249</name>
</gene>